<evidence type="ECO:0000256" key="1">
    <source>
        <dbReference type="SAM" id="SignalP"/>
    </source>
</evidence>
<organism evidence="2 3">
    <name type="scientific">Aureliella helgolandensis</name>
    <dbReference type="NCBI Taxonomy" id="2527968"/>
    <lineage>
        <taxon>Bacteria</taxon>
        <taxon>Pseudomonadati</taxon>
        <taxon>Planctomycetota</taxon>
        <taxon>Planctomycetia</taxon>
        <taxon>Pirellulales</taxon>
        <taxon>Pirellulaceae</taxon>
        <taxon>Aureliella</taxon>
    </lineage>
</organism>
<evidence type="ECO:0008006" key="4">
    <source>
        <dbReference type="Google" id="ProtNLM"/>
    </source>
</evidence>
<name>A0A518G543_9BACT</name>
<accession>A0A518G543</accession>
<dbReference type="OrthoDB" id="254087at2"/>
<proteinExistence type="predicted"/>
<dbReference type="EMBL" id="CP036298">
    <property type="protein sequence ID" value="QDV23718.1"/>
    <property type="molecule type" value="Genomic_DNA"/>
</dbReference>
<dbReference type="Gene3D" id="1.25.10.10">
    <property type="entry name" value="Leucine-rich Repeat Variant"/>
    <property type="match status" value="1"/>
</dbReference>
<evidence type="ECO:0000313" key="2">
    <source>
        <dbReference type="EMBL" id="QDV23718.1"/>
    </source>
</evidence>
<feature type="chain" id="PRO_5022068685" description="HEAT repeat protein" evidence="1">
    <location>
        <begin position="24"/>
        <end position="352"/>
    </location>
</feature>
<dbReference type="AlphaFoldDB" id="A0A518G543"/>
<reference evidence="2 3" key="1">
    <citation type="submission" date="2019-02" db="EMBL/GenBank/DDBJ databases">
        <title>Deep-cultivation of Planctomycetes and their phenomic and genomic characterization uncovers novel biology.</title>
        <authorList>
            <person name="Wiegand S."/>
            <person name="Jogler M."/>
            <person name="Boedeker C."/>
            <person name="Pinto D."/>
            <person name="Vollmers J."/>
            <person name="Rivas-Marin E."/>
            <person name="Kohn T."/>
            <person name="Peeters S.H."/>
            <person name="Heuer A."/>
            <person name="Rast P."/>
            <person name="Oberbeckmann S."/>
            <person name="Bunk B."/>
            <person name="Jeske O."/>
            <person name="Meyerdierks A."/>
            <person name="Storesund J.E."/>
            <person name="Kallscheuer N."/>
            <person name="Luecker S."/>
            <person name="Lage O.M."/>
            <person name="Pohl T."/>
            <person name="Merkel B.J."/>
            <person name="Hornburger P."/>
            <person name="Mueller R.-W."/>
            <person name="Bruemmer F."/>
            <person name="Labrenz M."/>
            <person name="Spormann A.M."/>
            <person name="Op den Camp H."/>
            <person name="Overmann J."/>
            <person name="Amann R."/>
            <person name="Jetten M.S.M."/>
            <person name="Mascher T."/>
            <person name="Medema M.H."/>
            <person name="Devos D.P."/>
            <person name="Kaster A.-K."/>
            <person name="Ovreas L."/>
            <person name="Rohde M."/>
            <person name="Galperin M.Y."/>
            <person name="Jogler C."/>
        </authorList>
    </citation>
    <scope>NUCLEOTIDE SEQUENCE [LARGE SCALE GENOMIC DNA]</scope>
    <source>
        <strain evidence="2 3">Q31a</strain>
    </source>
</reference>
<evidence type="ECO:0000313" key="3">
    <source>
        <dbReference type="Proteomes" id="UP000318017"/>
    </source>
</evidence>
<dbReference type="Proteomes" id="UP000318017">
    <property type="component" value="Chromosome"/>
</dbReference>
<dbReference type="KEGG" id="ahel:Q31a_20230"/>
<dbReference type="RefSeq" id="WP_145076844.1">
    <property type="nucleotide sequence ID" value="NZ_CP036298.1"/>
</dbReference>
<gene>
    <name evidence="2" type="ORF">Q31a_20230</name>
</gene>
<keyword evidence="3" id="KW-1185">Reference proteome</keyword>
<sequence length="352" mass="36692" precursor="true">MSGILKRVLLLSLMTLASLPSLATGQSLTPPPVGDLGASSVEAVPAIPAAGSEFAGFSGAGGAANGPPTSLMSRSLAGFQHVSAAHAQCKAKLRASPLGKLIAGLRKPLSSLTGGLVPAEATPNAAQLSKPGPQGVAAKIKKDQLEAPQRMAAIQELGKVDCHWYPEASVQLALALRADRSECVRFEAAKILSRCSCCTPQVVQALRTCVDGSDRDGNPGELSLRIRNQAAMALASCLGRTDASDAAEGQPMRPEYPILGDQVSSHSAPSFESSTEYRVVAASAVEAAAPPRTIPLIADTQSSVTTVTPQQELSLSNSEILQARRTLEQFRQSQLPNITTPEGLMGIWERAK</sequence>
<feature type="signal peptide" evidence="1">
    <location>
        <begin position="1"/>
        <end position="23"/>
    </location>
</feature>
<dbReference type="InterPro" id="IPR011989">
    <property type="entry name" value="ARM-like"/>
</dbReference>
<keyword evidence="1" id="KW-0732">Signal</keyword>
<protein>
    <recommendedName>
        <fullName evidence="4">HEAT repeat protein</fullName>
    </recommendedName>
</protein>